<sequence>MKSMKVKRKLLAMMLMAIVCVTNIIPISASNEIVTLDGVENIALDRALRYVPCSGGGKHTMYGRGPCYGYNGPANGDNTLLFKGGLVTQCSKCQQVLATEQNPYWKPSYLGWYTMVSGVYTDIGTGLHRVYADDWTYNSNWVSDKFFRSFEFLGAIP</sequence>
<reference evidence="2" key="2">
    <citation type="journal article" date="2021" name="PeerJ">
        <title>Extensive microbial diversity within the chicken gut microbiome revealed by metagenomics and culture.</title>
        <authorList>
            <person name="Gilroy R."/>
            <person name="Ravi A."/>
            <person name="Getino M."/>
            <person name="Pursley I."/>
            <person name="Horton D.L."/>
            <person name="Alikhan N.F."/>
            <person name="Baker D."/>
            <person name="Gharbi K."/>
            <person name="Hall N."/>
            <person name="Watson M."/>
            <person name="Adriaenssens E.M."/>
            <person name="Foster-Nyarko E."/>
            <person name="Jarju S."/>
            <person name="Secka A."/>
            <person name="Antonio M."/>
            <person name="Oren A."/>
            <person name="Chaudhuri R.R."/>
            <person name="La Ragione R."/>
            <person name="Hildebrand F."/>
            <person name="Pallen M.J."/>
        </authorList>
    </citation>
    <scope>NUCLEOTIDE SEQUENCE</scope>
    <source>
        <strain evidence="2">E3-2379</strain>
    </source>
</reference>
<feature type="signal peptide" evidence="1">
    <location>
        <begin position="1"/>
        <end position="29"/>
    </location>
</feature>
<reference evidence="2" key="1">
    <citation type="submission" date="2020-10" db="EMBL/GenBank/DDBJ databases">
        <authorList>
            <person name="Gilroy R."/>
        </authorList>
    </citation>
    <scope>NUCLEOTIDE SEQUENCE</scope>
    <source>
        <strain evidence="2">E3-2379</strain>
    </source>
</reference>
<dbReference type="Proteomes" id="UP000823618">
    <property type="component" value="Unassembled WGS sequence"/>
</dbReference>
<protein>
    <submittedName>
        <fullName evidence="2">Uncharacterized protein</fullName>
    </submittedName>
</protein>
<proteinExistence type="predicted"/>
<dbReference type="AlphaFoldDB" id="A0A9D9N7H1"/>
<comment type="caution">
    <text evidence="2">The sequence shown here is derived from an EMBL/GenBank/DDBJ whole genome shotgun (WGS) entry which is preliminary data.</text>
</comment>
<accession>A0A9D9N7H1</accession>
<gene>
    <name evidence="2" type="ORF">IAC13_03725</name>
</gene>
<organism evidence="2 3">
    <name type="scientific">Candidatus Scybalomonas excrementavium</name>
    <dbReference type="NCBI Taxonomy" id="2840943"/>
    <lineage>
        <taxon>Bacteria</taxon>
        <taxon>Bacillati</taxon>
        <taxon>Bacillota</taxon>
        <taxon>Clostridia</taxon>
        <taxon>Lachnospirales</taxon>
        <taxon>Lachnospiraceae</taxon>
        <taxon>Lachnospiraceae incertae sedis</taxon>
        <taxon>Candidatus Scybalomonas</taxon>
    </lineage>
</organism>
<evidence type="ECO:0000313" key="3">
    <source>
        <dbReference type="Proteomes" id="UP000823618"/>
    </source>
</evidence>
<name>A0A9D9N7H1_9FIRM</name>
<evidence type="ECO:0000313" key="2">
    <source>
        <dbReference type="EMBL" id="MBO8463023.1"/>
    </source>
</evidence>
<evidence type="ECO:0000256" key="1">
    <source>
        <dbReference type="SAM" id="SignalP"/>
    </source>
</evidence>
<dbReference type="EMBL" id="JADIML010000104">
    <property type="protein sequence ID" value="MBO8463023.1"/>
    <property type="molecule type" value="Genomic_DNA"/>
</dbReference>
<feature type="chain" id="PRO_5039491041" evidence="1">
    <location>
        <begin position="30"/>
        <end position="157"/>
    </location>
</feature>
<keyword evidence="1" id="KW-0732">Signal</keyword>